<organism evidence="1 2">
    <name type="scientific">Pontibacter populi</name>
    <dbReference type="NCBI Taxonomy" id="890055"/>
    <lineage>
        <taxon>Bacteria</taxon>
        <taxon>Pseudomonadati</taxon>
        <taxon>Bacteroidota</taxon>
        <taxon>Cytophagia</taxon>
        <taxon>Cytophagales</taxon>
        <taxon>Hymenobacteraceae</taxon>
        <taxon>Pontibacter</taxon>
    </lineage>
</organism>
<dbReference type="Proteomes" id="UP000774935">
    <property type="component" value="Unassembled WGS sequence"/>
</dbReference>
<reference evidence="1 2" key="1">
    <citation type="submission" date="2021-07" db="EMBL/GenBank/DDBJ databases">
        <authorList>
            <person name="Kim M.K."/>
        </authorList>
    </citation>
    <scope>NUCLEOTIDE SEQUENCE [LARGE SCALE GENOMIC DNA]</scope>
    <source>
        <strain evidence="1 2">HLY7-15</strain>
    </source>
</reference>
<protein>
    <submittedName>
        <fullName evidence="1">Uncharacterized protein</fullName>
    </submittedName>
</protein>
<sequence>MNTENRKVVLKLVDAAHAKVESFYPETAVYKGTPEWLEKRRLLLADLALHLTQDALKGETINEAKLKNHLFAILKLSAEFFPDGNFEKAAGLVDETIETV</sequence>
<evidence type="ECO:0000313" key="1">
    <source>
        <dbReference type="EMBL" id="MBW3365378.1"/>
    </source>
</evidence>
<name>A0ABS6XBL2_9BACT</name>
<comment type="caution">
    <text evidence="1">The sequence shown here is derived from an EMBL/GenBank/DDBJ whole genome shotgun (WGS) entry which is preliminary data.</text>
</comment>
<gene>
    <name evidence="1" type="ORF">KYK27_10005</name>
</gene>
<proteinExistence type="predicted"/>
<accession>A0ABS6XBL2</accession>
<evidence type="ECO:0000313" key="2">
    <source>
        <dbReference type="Proteomes" id="UP000774935"/>
    </source>
</evidence>
<dbReference type="EMBL" id="JAHWXQ010000002">
    <property type="protein sequence ID" value="MBW3365378.1"/>
    <property type="molecule type" value="Genomic_DNA"/>
</dbReference>
<dbReference type="RefSeq" id="WP_199109874.1">
    <property type="nucleotide sequence ID" value="NZ_JAHWXQ010000002.1"/>
</dbReference>
<keyword evidence="2" id="KW-1185">Reference proteome</keyword>